<feature type="domain" description="PPE" evidence="2">
    <location>
        <begin position="2"/>
        <end position="164"/>
    </location>
</feature>
<dbReference type="AlphaFoldDB" id="J4TG65"/>
<accession>J4TG65</accession>
<dbReference type="SUPFAM" id="SSF140459">
    <property type="entry name" value="PE/PPE dimer-like"/>
    <property type="match status" value="1"/>
</dbReference>
<comment type="similarity">
    <text evidence="1">Belongs to the mycobacterial PPE family.</text>
</comment>
<sequence length="390" mass="39039">MDWAFVPPEINSARMYTGPGLASLLAAAGSWDALSAELASTAESYESVLVGLGLQWRGPAAESMAYSAARYMGWLEATAEQTKQTAMQARTAAAAYEQAYSMTVPPPVIAANRTLLASLVATNIVGQNTAAIADTEAQYSDFWAQDAAAMAGYSASSTVATAQLPRFATANKSTTESGVSAQNAAVATANTNAGATKVAAQTFSPLDTSPTGPGSTPGDIYYLDASTTSSGTNAFRVLDAIQGTSLGFTAPYNMEQFVSGIIGAENNLGILAKPGAAAANLAPAIAAPALRGATAGLGGGLGNVTATLSHAGTIGPMSVPASWAAPTSTHISPLEPAGFTTIPGTEEPVASGYPGYPGLPGGGAARSAGAGVPPRYGVRLTVMPRPPAAG</sequence>
<dbReference type="RefSeq" id="WP_007772859.1">
    <property type="nucleotide sequence ID" value="NZ_AFVW02000004.1"/>
</dbReference>
<proteinExistence type="inferred from homology"/>
<evidence type="ECO:0000259" key="3">
    <source>
        <dbReference type="Pfam" id="PF12484"/>
    </source>
</evidence>
<reference evidence="4 5" key="1">
    <citation type="journal article" date="2011" name="J. Bacteriol.">
        <title>Genome sequence of the Mycobacterium colombiense type strain, CECT 3035.</title>
        <authorList>
            <person name="Gonzalez-Perez M."/>
            <person name="Murcia M.I."/>
            <person name="Landsman D."/>
            <person name="Jordan I.K."/>
            <person name="Marino-Ramirez L."/>
        </authorList>
    </citation>
    <scope>NUCLEOTIDE SEQUENCE [LARGE SCALE GENOMIC DNA]</scope>
    <source>
        <strain evidence="4 5">CECT 3035</strain>
    </source>
</reference>
<feature type="domain" description="PPE family C-terminal" evidence="3">
    <location>
        <begin position="305"/>
        <end position="386"/>
    </location>
</feature>
<dbReference type="Proteomes" id="UP000006455">
    <property type="component" value="Unassembled WGS sequence"/>
</dbReference>
<dbReference type="InterPro" id="IPR038332">
    <property type="entry name" value="PPE_sf"/>
</dbReference>
<dbReference type="InterPro" id="IPR000030">
    <property type="entry name" value="PPE_dom"/>
</dbReference>
<evidence type="ECO:0000256" key="1">
    <source>
        <dbReference type="ARBA" id="ARBA00010652"/>
    </source>
</evidence>
<dbReference type="PANTHER" id="PTHR46766">
    <property type="entry name" value="GLUTAMINE-RICH PROTEIN 2"/>
    <property type="match status" value="1"/>
</dbReference>
<dbReference type="PANTHER" id="PTHR46766:SF1">
    <property type="entry name" value="GLUTAMINE-RICH PROTEIN 2"/>
    <property type="match status" value="1"/>
</dbReference>
<organism evidence="4 5">
    <name type="scientific">Mycobacterium colombiense CECT 3035</name>
    <dbReference type="NCBI Taxonomy" id="1041522"/>
    <lineage>
        <taxon>Bacteria</taxon>
        <taxon>Bacillati</taxon>
        <taxon>Actinomycetota</taxon>
        <taxon>Actinomycetes</taxon>
        <taxon>Mycobacteriales</taxon>
        <taxon>Mycobacteriaceae</taxon>
        <taxon>Mycobacterium</taxon>
        <taxon>Mycobacterium avium complex (MAC)</taxon>
    </lineage>
</organism>
<dbReference type="OrthoDB" id="4713106at2"/>
<dbReference type="FunFam" id="1.20.1260.20:FF:000001">
    <property type="entry name" value="PPE family protein PPE41"/>
    <property type="match status" value="1"/>
</dbReference>
<dbReference type="InterPro" id="IPR022171">
    <property type="entry name" value="PPE_C"/>
</dbReference>
<evidence type="ECO:0000313" key="5">
    <source>
        <dbReference type="Proteomes" id="UP000006455"/>
    </source>
</evidence>
<dbReference type="Pfam" id="PF00823">
    <property type="entry name" value="PPE"/>
    <property type="match status" value="1"/>
</dbReference>
<protein>
    <submittedName>
        <fullName evidence="4">PPE family protein</fullName>
    </submittedName>
</protein>
<dbReference type="eggNOG" id="COG5651">
    <property type="taxonomic scope" value="Bacteria"/>
</dbReference>
<dbReference type="GO" id="GO:0052572">
    <property type="term" value="P:response to host immune response"/>
    <property type="evidence" value="ECO:0007669"/>
    <property type="project" value="TreeGrafter"/>
</dbReference>
<comment type="caution">
    <text evidence="4">The sequence shown here is derived from an EMBL/GenBank/DDBJ whole genome shotgun (WGS) entry which is preliminary data.</text>
</comment>
<dbReference type="GeneID" id="31528255"/>
<evidence type="ECO:0000259" key="2">
    <source>
        <dbReference type="Pfam" id="PF00823"/>
    </source>
</evidence>
<dbReference type="EMBL" id="AFVW02000004">
    <property type="protein sequence ID" value="EJO88138.1"/>
    <property type="molecule type" value="Genomic_DNA"/>
</dbReference>
<evidence type="ECO:0000313" key="4">
    <source>
        <dbReference type="EMBL" id="EJO88138.1"/>
    </source>
</evidence>
<name>J4TG65_9MYCO</name>
<dbReference type="Gene3D" id="1.20.1260.20">
    <property type="entry name" value="PPE superfamily"/>
    <property type="match status" value="1"/>
</dbReference>
<dbReference type="STRING" id="1041522.GCA_002105755_05216"/>
<gene>
    <name evidence="4" type="ORF">MCOL_V214449</name>
</gene>
<dbReference type="Pfam" id="PF12484">
    <property type="entry name" value="PPE-SVP"/>
    <property type="match status" value="1"/>
</dbReference>